<feature type="compositionally biased region" description="Polar residues" evidence="1">
    <location>
        <begin position="453"/>
        <end position="462"/>
    </location>
</feature>
<dbReference type="EMBL" id="JAGHQL010000060">
    <property type="protein sequence ID" value="KAH0542140.1"/>
    <property type="molecule type" value="Genomic_DNA"/>
</dbReference>
<evidence type="ECO:0000313" key="2">
    <source>
        <dbReference type="EMBL" id="KAH0542140.1"/>
    </source>
</evidence>
<dbReference type="OrthoDB" id="2587563at2759"/>
<evidence type="ECO:0000313" key="3">
    <source>
        <dbReference type="Proteomes" id="UP000698800"/>
    </source>
</evidence>
<dbReference type="AlphaFoldDB" id="A0A9P8L4R8"/>
<dbReference type="Gene3D" id="1.10.10.2670">
    <property type="entry name" value="E3 ubiquitin-protein ligase"/>
    <property type="match status" value="1"/>
</dbReference>
<feature type="region of interest" description="Disordered" evidence="1">
    <location>
        <begin position="164"/>
        <end position="219"/>
    </location>
</feature>
<proteinExistence type="predicted"/>
<dbReference type="Proteomes" id="UP000698800">
    <property type="component" value="Unassembled WGS sequence"/>
</dbReference>
<reference evidence="2" key="1">
    <citation type="submission" date="2021-03" db="EMBL/GenBank/DDBJ databases">
        <title>Comparative genomics and phylogenomic investigation of the class Geoglossomycetes provide insights into ecological specialization and systematics.</title>
        <authorList>
            <person name="Melie T."/>
            <person name="Pirro S."/>
            <person name="Miller A.N."/>
            <person name="Quandt A."/>
        </authorList>
    </citation>
    <scope>NUCLEOTIDE SEQUENCE</scope>
    <source>
        <strain evidence="2">GBOQ0MN5Z8</strain>
    </source>
</reference>
<feature type="compositionally biased region" description="Basic and acidic residues" evidence="1">
    <location>
        <begin position="570"/>
        <end position="579"/>
    </location>
</feature>
<comment type="caution">
    <text evidence="2">The sequence shown here is derived from an EMBL/GenBank/DDBJ whole genome shotgun (WGS) entry which is preliminary data.</text>
</comment>
<dbReference type="InterPro" id="IPR042065">
    <property type="entry name" value="E3_ELL-like"/>
</dbReference>
<gene>
    <name evidence="2" type="ORF">FGG08_003440</name>
</gene>
<organism evidence="2 3">
    <name type="scientific">Glutinoglossum americanum</name>
    <dbReference type="NCBI Taxonomy" id="1670608"/>
    <lineage>
        <taxon>Eukaryota</taxon>
        <taxon>Fungi</taxon>
        <taxon>Dikarya</taxon>
        <taxon>Ascomycota</taxon>
        <taxon>Pezizomycotina</taxon>
        <taxon>Geoglossomycetes</taxon>
        <taxon>Geoglossales</taxon>
        <taxon>Geoglossaceae</taxon>
        <taxon>Glutinoglossum</taxon>
    </lineage>
</organism>
<sequence>MPQLVVPETGASLHGAPDVEQASSLQGSKRAQVMQLNVPEAILDELVKSARGGKTATNISIQFGKSPTLHYGSKSRMVDSTPEKFIHELYTASTSDGSNRLSFAGILTHKLVVRMPERTATDGVDSAVLELQSKMAALENEKQSKTSIYVKDGSKLPPARRIRAHEVNRNSTQLLNKGRSSLFPNSIARSSTTSPASRSPSLMPATSAPTSAPTSQQLKAPRIEALRTPLIHLLALRPTTLKHLSRKTGCSVEDCKSLLQKVGKEARSGNGSWELTDRTYKELDVWNFRYPSESDRKSAIDNAISAFDRLRLGREDKLWQLLLPRKERGKGKFLSKLGAARKAETPSKPQDSIEDAADSHTMPTSRVGTDGEEMAKPTPQQQATKKKVSEREAVAKRLLSKNPSKKVKAPVKVAPKKITKSTKKSETGAAASKIKSAEFVEDSDSDIEMENAPPTTSTNAARVQSEKASTSSSAPPASSKLLKAQVNPKTLSSRPIKDDVKTSNPTPQAANSKSTQRSSKDKPKVTKLSPPSTKPSPQSIKTSPQATPKLPPQQFSKPLPQQKIASPRPSLKERLDNSPRKPSPLGASPPENASDFDSAPSIPSTLSSPSGSQGSKGQSTPTPGPIKKYIENHTNGDRLLAPTAKPVPNPSQSTPRSKQALKRKADEIDPHDTSRQSDTNQRSEGRGNKRHQTEASPPSISESSESPPPHDYYTIERARRFKSIHRRYERLYQEISLMPVGGEPPADKIKELTNMHSKLKSLKVEISRGSQA</sequence>
<name>A0A9P8L4R8_9PEZI</name>
<feature type="compositionally biased region" description="Low complexity" evidence="1">
    <location>
        <begin position="526"/>
        <end position="544"/>
    </location>
</feature>
<feature type="compositionally biased region" description="Basic residues" evidence="1">
    <location>
        <begin position="403"/>
        <end position="422"/>
    </location>
</feature>
<feature type="compositionally biased region" description="Low complexity" evidence="1">
    <location>
        <begin position="598"/>
        <end position="621"/>
    </location>
</feature>
<keyword evidence="3" id="KW-1185">Reference proteome</keyword>
<dbReference type="SUPFAM" id="SSF46785">
    <property type="entry name" value="Winged helix' DNA-binding domain"/>
    <property type="match status" value="1"/>
</dbReference>
<feature type="compositionally biased region" description="Basic and acidic residues" evidence="1">
    <location>
        <begin position="663"/>
        <end position="693"/>
    </location>
</feature>
<protein>
    <submittedName>
        <fullName evidence="2">Uncharacterized protein</fullName>
    </submittedName>
</protein>
<feature type="compositionally biased region" description="Low complexity" evidence="1">
    <location>
        <begin position="188"/>
        <end position="215"/>
    </location>
</feature>
<feature type="compositionally biased region" description="Polar residues" evidence="1">
    <location>
        <begin position="502"/>
        <end position="517"/>
    </location>
</feature>
<feature type="compositionally biased region" description="Low complexity" evidence="1">
    <location>
        <begin position="696"/>
        <end position="705"/>
    </location>
</feature>
<feature type="region of interest" description="Disordered" evidence="1">
    <location>
        <begin position="333"/>
        <end position="713"/>
    </location>
</feature>
<evidence type="ECO:0000256" key="1">
    <source>
        <dbReference type="SAM" id="MobiDB-lite"/>
    </source>
</evidence>
<feature type="compositionally biased region" description="Polar residues" evidence="1">
    <location>
        <begin position="169"/>
        <end position="184"/>
    </location>
</feature>
<feature type="compositionally biased region" description="Low complexity" evidence="1">
    <location>
        <begin position="466"/>
        <end position="484"/>
    </location>
</feature>
<feature type="compositionally biased region" description="Acidic residues" evidence="1">
    <location>
        <begin position="439"/>
        <end position="449"/>
    </location>
</feature>
<dbReference type="InterPro" id="IPR036390">
    <property type="entry name" value="WH_DNA-bd_sf"/>
</dbReference>
<accession>A0A9P8L4R8</accession>